<evidence type="ECO:0000313" key="1">
    <source>
        <dbReference type="EMBL" id="KIE63802.1"/>
    </source>
</evidence>
<sequence>MKGSKFINDFLSHLKNFPMTLKRMYLTVWEKNNEMFHLFCSCKEL</sequence>
<organism evidence="1 2">
    <name type="scientific">Candidatus Riesia pediculischaeffi PTSU</name>
    <dbReference type="NCBI Taxonomy" id="1401651"/>
    <lineage>
        <taxon>Bacteria</taxon>
        <taxon>Pseudomonadati</taxon>
        <taxon>Pseudomonadota</taxon>
        <taxon>Gammaproteobacteria</taxon>
        <taxon>Enterobacterales</taxon>
        <taxon>Enterobacteriaceae</taxon>
        <taxon>Candidatus Riesia</taxon>
    </lineage>
</organism>
<name>A0A0C1RZT8_9ENTR</name>
<reference evidence="1 2" key="1">
    <citation type="journal article" date="2014" name="G3 (Bethesda)">
        <title>Genome sequence of Candidatus Riesia pediculischaeffi, endosymbiont of chimpanzee lice, and genomic comparison of recently acquired endosymbionts from human and chimpanzee lice.</title>
        <authorList>
            <person name="Boyd B.M."/>
            <person name="Allen J.M."/>
            <person name="de Crecy-Lagard V."/>
            <person name="Reed D.L."/>
        </authorList>
    </citation>
    <scope>NUCLEOTIDE SEQUENCE [LARGE SCALE GENOMIC DNA]</scope>
    <source>
        <strain evidence="1 2">PTSU</strain>
    </source>
</reference>
<evidence type="ECO:0000313" key="2">
    <source>
        <dbReference type="Proteomes" id="UP000054529"/>
    </source>
</evidence>
<dbReference type="Proteomes" id="UP000054529">
    <property type="component" value="Unassembled WGS sequence"/>
</dbReference>
<gene>
    <name evidence="1" type="ORF">P689_122284</name>
</gene>
<accession>A0A0C1RZT8</accession>
<dbReference type="HOGENOM" id="CLU_3197475_0_0_6"/>
<comment type="caution">
    <text evidence="1">The sequence shown here is derived from an EMBL/GenBank/DDBJ whole genome shotgun (WGS) entry which is preliminary data.</text>
</comment>
<dbReference type="EMBL" id="AWXV01000004">
    <property type="protein sequence ID" value="KIE63802.1"/>
    <property type="molecule type" value="Genomic_DNA"/>
</dbReference>
<proteinExistence type="predicted"/>
<protein>
    <submittedName>
        <fullName evidence="1">Uncharacterized protein</fullName>
    </submittedName>
</protein>
<dbReference type="AlphaFoldDB" id="A0A0C1RZT8"/>